<evidence type="ECO:0000256" key="3">
    <source>
        <dbReference type="ARBA" id="ARBA00022475"/>
    </source>
</evidence>
<dbReference type="AlphaFoldDB" id="A0A1A2W696"/>
<comment type="caution">
    <text evidence="10">The sequence shown here is derived from an EMBL/GenBank/DDBJ whole genome shotgun (WGS) entry which is preliminary data.</text>
</comment>
<dbReference type="InterPro" id="IPR004869">
    <property type="entry name" value="MMPL_dom"/>
</dbReference>
<evidence type="ECO:0000256" key="8">
    <source>
        <dbReference type="SAM" id="Phobius"/>
    </source>
</evidence>
<feature type="transmembrane region" description="Helical" evidence="8">
    <location>
        <begin position="230"/>
        <end position="254"/>
    </location>
</feature>
<evidence type="ECO:0000259" key="9">
    <source>
        <dbReference type="PROSITE" id="PS50156"/>
    </source>
</evidence>
<dbReference type="GO" id="GO:0005886">
    <property type="term" value="C:plasma membrane"/>
    <property type="evidence" value="ECO:0007669"/>
    <property type="project" value="UniProtKB-SubCell"/>
</dbReference>
<dbReference type="PANTHER" id="PTHR33406:SF11">
    <property type="entry name" value="MEMBRANE PROTEIN SCO6666-RELATED"/>
    <property type="match status" value="1"/>
</dbReference>
<evidence type="ECO:0000256" key="7">
    <source>
        <dbReference type="SAM" id="MobiDB-lite"/>
    </source>
</evidence>
<dbReference type="InterPro" id="IPR000731">
    <property type="entry name" value="SSD"/>
</dbReference>
<evidence type="ECO:0000256" key="6">
    <source>
        <dbReference type="ARBA" id="ARBA00023136"/>
    </source>
</evidence>
<evidence type="ECO:0000256" key="5">
    <source>
        <dbReference type="ARBA" id="ARBA00022989"/>
    </source>
</evidence>
<comment type="similarity">
    <text evidence="2">Belongs to the resistance-nodulation-cell division (RND) (TC 2.A.6) family. MmpL subfamily.</text>
</comment>
<protein>
    <recommendedName>
        <fullName evidence="9">SSD domain-containing protein</fullName>
    </recommendedName>
</protein>
<dbReference type="EMBL" id="LZJY01000071">
    <property type="protein sequence ID" value="OBI08373.1"/>
    <property type="molecule type" value="Genomic_DNA"/>
</dbReference>
<evidence type="ECO:0000256" key="2">
    <source>
        <dbReference type="ARBA" id="ARBA00010157"/>
    </source>
</evidence>
<feature type="transmembrane region" description="Helical" evidence="8">
    <location>
        <begin position="539"/>
        <end position="558"/>
    </location>
</feature>
<dbReference type="Pfam" id="PF03176">
    <property type="entry name" value="MMPL"/>
    <property type="match status" value="2"/>
</dbReference>
<evidence type="ECO:0000313" key="10">
    <source>
        <dbReference type="EMBL" id="OBI08373.1"/>
    </source>
</evidence>
<keyword evidence="4 8" id="KW-0812">Transmembrane</keyword>
<organism evidence="10 11">
    <name type="scientific">Mycobacterium scrofulaceum</name>
    <dbReference type="NCBI Taxonomy" id="1783"/>
    <lineage>
        <taxon>Bacteria</taxon>
        <taxon>Bacillati</taxon>
        <taxon>Actinomycetota</taxon>
        <taxon>Actinomycetes</taxon>
        <taxon>Mycobacteriales</taxon>
        <taxon>Mycobacteriaceae</taxon>
        <taxon>Mycobacterium</taxon>
    </lineage>
</organism>
<feature type="compositionally biased region" description="Basic and acidic residues" evidence="7">
    <location>
        <begin position="746"/>
        <end position="755"/>
    </location>
</feature>
<dbReference type="PROSITE" id="PS50156">
    <property type="entry name" value="SSD"/>
    <property type="match status" value="1"/>
</dbReference>
<evidence type="ECO:0000313" key="11">
    <source>
        <dbReference type="Proteomes" id="UP000092207"/>
    </source>
</evidence>
<dbReference type="Gene3D" id="1.20.1640.10">
    <property type="entry name" value="Multidrug efflux transporter AcrB transmembrane domain"/>
    <property type="match status" value="2"/>
</dbReference>
<dbReference type="PANTHER" id="PTHR33406">
    <property type="entry name" value="MEMBRANE PROTEIN MJ1562-RELATED"/>
    <property type="match status" value="1"/>
</dbReference>
<dbReference type="SUPFAM" id="SSF82866">
    <property type="entry name" value="Multidrug efflux transporter AcrB transmembrane domain"/>
    <property type="match status" value="2"/>
</dbReference>
<feature type="transmembrane region" description="Helical" evidence="8">
    <location>
        <begin position="374"/>
        <end position="395"/>
    </location>
</feature>
<feature type="region of interest" description="Disordered" evidence="7">
    <location>
        <begin position="736"/>
        <end position="761"/>
    </location>
</feature>
<dbReference type="InterPro" id="IPR050545">
    <property type="entry name" value="Mycobact_MmpL"/>
</dbReference>
<evidence type="ECO:0000256" key="4">
    <source>
        <dbReference type="ARBA" id="ARBA00022692"/>
    </source>
</evidence>
<evidence type="ECO:0000256" key="1">
    <source>
        <dbReference type="ARBA" id="ARBA00004651"/>
    </source>
</evidence>
<feature type="domain" description="SSD" evidence="9">
    <location>
        <begin position="243"/>
        <end position="332"/>
    </location>
</feature>
<feature type="transmembrane region" description="Helical" evidence="8">
    <location>
        <begin position="309"/>
        <end position="334"/>
    </location>
</feature>
<gene>
    <name evidence="10" type="ORF">A5679_09535</name>
</gene>
<sequence length="761" mass="80379">MQKLARLGIAAPRSVIAIALLVMIGTAVFGVPCVKSLAGGGFQDPRSESAQAAALLADKFHRSIDTKMVLMLTSADGVGSAAVRTVGTDIAGQLSSSPYVTQVVSPWNTPPAVAATLFSKDNRSALIVADLVGGERNSGTYAQRLTDQLIHDRDGVKVQAGGPAAIDAQITQQTEEDLLTMESIAVPLSFLVLVAVFGGLIASALPVFVSGMAIFGSMAVLRAITHYTDVSIFALNLATAMGLAVAIDYTLLILSRFRDELGKGVSRDQALVRTVATAGRTVLFSAVTVMLSMTPMLLFPMYFLKSFAYAGIGVVIFAAAGALLVTPALIVLLGDRLDSLDLRRLFRRSRNIKPYPQPEQTFWYRSTKWVIRHAVPTGLAVTVLLLVLGTPFLGVRSGVPDDRVLPRAAPAHHVGDALRTAFDADSATNVEVVIPHAAGITEADLGRYAIQLSQVANVTWVSSPTAVYAGGRAIGPPNGTAALGDGSAFLTVASAAPLFTTESQVQLRALHAVPRPAGVPIQLTGEAQMNSDTVAAVTSRLPVVLTIIAVATFLLLFALTGSVVVPLKALALNVISLGATFGALVWIFQDGHLGGLGTAHAGTLDLNMPVLLFCIAFGLSMDYEVFLIARTREYWLASGQTREDNDESVALGLARTGRVITAAATIMAIAFAALTAAQVSFMRMFGVGLTVAVLVDATLVRMILVPAFMHLLGRANWWAPRQLARLHRRMGLSEWHGGGPPVDAGRPGELRRQPDELSSSR</sequence>
<feature type="transmembrane region" description="Helical" evidence="8">
    <location>
        <begin position="659"/>
        <end position="681"/>
    </location>
</feature>
<dbReference type="RefSeq" id="WP_067302029.1">
    <property type="nucleotide sequence ID" value="NZ_LZJY01000071.1"/>
</dbReference>
<feature type="transmembrane region" description="Helical" evidence="8">
    <location>
        <begin position="282"/>
        <end position="303"/>
    </location>
</feature>
<reference evidence="10 11" key="1">
    <citation type="submission" date="2016-06" db="EMBL/GenBank/DDBJ databases">
        <authorList>
            <person name="Kjaerup R.B."/>
            <person name="Dalgaard T.S."/>
            <person name="Juul-Madsen H.R."/>
        </authorList>
    </citation>
    <scope>NUCLEOTIDE SEQUENCE [LARGE SCALE GENOMIC DNA]</scope>
    <source>
        <strain evidence="10 11">E2838</strain>
    </source>
</reference>
<feature type="transmembrane region" description="Helical" evidence="8">
    <location>
        <begin position="570"/>
        <end position="588"/>
    </location>
</feature>
<keyword evidence="6 8" id="KW-0472">Membrane</keyword>
<feature type="transmembrane region" description="Helical" evidence="8">
    <location>
        <begin position="687"/>
        <end position="712"/>
    </location>
</feature>
<accession>A0A1A2W696</accession>
<name>A0A1A2W696_MYCSC</name>
<proteinExistence type="inferred from homology"/>
<dbReference type="Proteomes" id="UP000092207">
    <property type="component" value="Unassembled WGS sequence"/>
</dbReference>
<feature type="transmembrane region" description="Helical" evidence="8">
    <location>
        <begin position="608"/>
        <end position="629"/>
    </location>
</feature>
<keyword evidence="5 8" id="KW-1133">Transmembrane helix</keyword>
<keyword evidence="3" id="KW-1003">Cell membrane</keyword>
<comment type="subcellular location">
    <subcellularLocation>
        <location evidence="1">Cell membrane</location>
        <topology evidence="1">Multi-pass membrane protein</topology>
    </subcellularLocation>
</comment>